<dbReference type="Gene3D" id="3.40.47.10">
    <property type="match status" value="1"/>
</dbReference>
<dbReference type="PROSITE" id="PS50075">
    <property type="entry name" value="CARRIER"/>
    <property type="match status" value="1"/>
</dbReference>
<evidence type="ECO:0000313" key="13">
    <source>
        <dbReference type="EMBL" id="MBB4909445.1"/>
    </source>
</evidence>
<evidence type="ECO:0000256" key="7">
    <source>
        <dbReference type="ARBA" id="ARBA00023268"/>
    </source>
</evidence>
<keyword evidence="4" id="KW-0597">Phosphoprotein</keyword>
<dbReference type="CDD" id="cd08956">
    <property type="entry name" value="KR_3_FAS_SDR_x"/>
    <property type="match status" value="1"/>
</dbReference>
<dbReference type="CDD" id="cd00833">
    <property type="entry name" value="PKS"/>
    <property type="match status" value="1"/>
</dbReference>
<feature type="region of interest" description="N-terminal hotdog fold" evidence="9">
    <location>
        <begin position="897"/>
        <end position="1022"/>
    </location>
</feature>
<dbReference type="Proteomes" id="UP000520767">
    <property type="component" value="Unassembled WGS sequence"/>
</dbReference>
<keyword evidence="14" id="KW-1185">Reference proteome</keyword>
<dbReference type="InterPro" id="IPR020841">
    <property type="entry name" value="PKS_Beta-ketoAc_synthase_dom"/>
</dbReference>
<dbReference type="InterPro" id="IPR015083">
    <property type="entry name" value="NorB/c/GfsB-D-like_docking"/>
</dbReference>
<comment type="cofactor">
    <cofactor evidence="1">
        <name>pantetheine 4'-phosphate</name>
        <dbReference type="ChEBI" id="CHEBI:47942"/>
    </cofactor>
</comment>
<name>A0A7W7Q9E8_9PSEU</name>
<dbReference type="SUPFAM" id="SSF52151">
    <property type="entry name" value="FabD/lysophospholipase-like"/>
    <property type="match status" value="1"/>
</dbReference>
<dbReference type="SUPFAM" id="SSF55048">
    <property type="entry name" value="Probable ACP-binding domain of malonyl-CoA ACP transacylase"/>
    <property type="match status" value="1"/>
</dbReference>
<dbReference type="Pfam" id="PF00109">
    <property type="entry name" value="ketoacyl-synt"/>
    <property type="match status" value="1"/>
</dbReference>
<dbReference type="InterPro" id="IPR050091">
    <property type="entry name" value="PKS_NRPS_Biosynth_Enz"/>
</dbReference>
<proteinExistence type="predicted"/>
<dbReference type="PROSITE" id="PS52019">
    <property type="entry name" value="PKS_MFAS_DH"/>
    <property type="match status" value="1"/>
</dbReference>
<dbReference type="InterPro" id="IPR016036">
    <property type="entry name" value="Malonyl_transacylase_ACP-bd"/>
</dbReference>
<dbReference type="SMART" id="SM00825">
    <property type="entry name" value="PKS_KS"/>
    <property type="match status" value="1"/>
</dbReference>
<feature type="domain" description="Carrier" evidence="10">
    <location>
        <begin position="1644"/>
        <end position="1719"/>
    </location>
</feature>
<dbReference type="Gene3D" id="3.40.366.10">
    <property type="entry name" value="Malonyl-Coenzyme A Acyl Carrier Protein, domain 2"/>
    <property type="match status" value="1"/>
</dbReference>
<dbReference type="PROSITE" id="PS00012">
    <property type="entry name" value="PHOSPHOPANTETHEINE"/>
    <property type="match status" value="1"/>
</dbReference>
<evidence type="ECO:0000256" key="3">
    <source>
        <dbReference type="ARBA" id="ARBA00022450"/>
    </source>
</evidence>
<dbReference type="RefSeq" id="WP_184813552.1">
    <property type="nucleotide sequence ID" value="NZ_JACHJQ010000006.1"/>
</dbReference>
<dbReference type="InterPro" id="IPR014043">
    <property type="entry name" value="Acyl_transferase_dom"/>
</dbReference>
<dbReference type="InterPro" id="IPR018201">
    <property type="entry name" value="Ketoacyl_synth_AS"/>
</dbReference>
<dbReference type="Gene3D" id="3.40.50.720">
    <property type="entry name" value="NAD(P)-binding Rossmann-like Domain"/>
    <property type="match status" value="1"/>
</dbReference>
<comment type="pathway">
    <text evidence="2">Antibiotic biosynthesis.</text>
</comment>
<dbReference type="InterPro" id="IPR036736">
    <property type="entry name" value="ACP-like_sf"/>
</dbReference>
<evidence type="ECO:0000259" key="10">
    <source>
        <dbReference type="PROSITE" id="PS50075"/>
    </source>
</evidence>
<dbReference type="SUPFAM" id="SSF47336">
    <property type="entry name" value="ACP-like"/>
    <property type="match status" value="1"/>
</dbReference>
<dbReference type="InterPro" id="IPR020806">
    <property type="entry name" value="PKS_PP-bd"/>
</dbReference>
<evidence type="ECO:0000256" key="6">
    <source>
        <dbReference type="ARBA" id="ARBA00023194"/>
    </source>
</evidence>
<dbReference type="InterPro" id="IPR049900">
    <property type="entry name" value="PKS_mFAS_DH"/>
</dbReference>
<dbReference type="Gene3D" id="3.30.70.3290">
    <property type="match status" value="1"/>
</dbReference>
<dbReference type="SUPFAM" id="SSF53901">
    <property type="entry name" value="Thiolase-like"/>
    <property type="match status" value="1"/>
</dbReference>
<dbReference type="EMBL" id="JACHJQ010000006">
    <property type="protein sequence ID" value="MBB4909445.1"/>
    <property type="molecule type" value="Genomic_DNA"/>
</dbReference>
<feature type="domain" description="PKS/mFAS DH" evidence="12">
    <location>
        <begin position="897"/>
        <end position="1180"/>
    </location>
</feature>
<dbReference type="InterPro" id="IPR057326">
    <property type="entry name" value="KR_dom"/>
</dbReference>
<keyword evidence="8" id="KW-0012">Acyltransferase</keyword>
<reference evidence="13 14" key="1">
    <citation type="submission" date="2020-08" db="EMBL/GenBank/DDBJ databases">
        <title>Genomic Encyclopedia of Type Strains, Phase III (KMG-III): the genomes of soil and plant-associated and newly described type strains.</title>
        <authorList>
            <person name="Whitman W."/>
        </authorList>
    </citation>
    <scope>NUCLEOTIDE SEQUENCE [LARGE SCALE GENOMIC DNA]</scope>
    <source>
        <strain evidence="13 14">CECT 8960</strain>
    </source>
</reference>
<dbReference type="Pfam" id="PF22953">
    <property type="entry name" value="SpnB_Rossmann"/>
    <property type="match status" value="1"/>
</dbReference>
<dbReference type="InterPro" id="IPR013968">
    <property type="entry name" value="PKS_KR"/>
</dbReference>
<dbReference type="GO" id="GO:0004315">
    <property type="term" value="F:3-oxoacyl-[acyl-carrier-protein] synthase activity"/>
    <property type="evidence" value="ECO:0007669"/>
    <property type="project" value="InterPro"/>
</dbReference>
<dbReference type="InterPro" id="IPR032821">
    <property type="entry name" value="PKS_assoc"/>
</dbReference>
<feature type="domain" description="Ketosynthase family 3 (KS3)" evidence="11">
    <location>
        <begin position="32"/>
        <end position="451"/>
    </location>
</feature>
<dbReference type="GO" id="GO:0004312">
    <property type="term" value="F:fatty acid synthase activity"/>
    <property type="evidence" value="ECO:0007669"/>
    <property type="project" value="TreeGrafter"/>
</dbReference>
<feature type="active site" description="Proton acceptor; for dehydratase activity" evidence="9">
    <location>
        <position position="929"/>
    </location>
</feature>
<evidence type="ECO:0000256" key="9">
    <source>
        <dbReference type="PROSITE-ProRule" id="PRU01363"/>
    </source>
</evidence>
<dbReference type="InterPro" id="IPR009081">
    <property type="entry name" value="PP-bd_ACP"/>
</dbReference>
<dbReference type="InterPro" id="IPR036291">
    <property type="entry name" value="NAD(P)-bd_dom_sf"/>
</dbReference>
<evidence type="ECO:0000256" key="4">
    <source>
        <dbReference type="ARBA" id="ARBA00022553"/>
    </source>
</evidence>
<dbReference type="Gene3D" id="1.10.1200.10">
    <property type="entry name" value="ACP-like"/>
    <property type="match status" value="1"/>
</dbReference>
<dbReference type="SMART" id="SM00822">
    <property type="entry name" value="PKS_KR"/>
    <property type="match status" value="1"/>
</dbReference>
<keyword evidence="6" id="KW-0045">Antibiotic biosynthesis</keyword>
<comment type="caution">
    <text evidence="13">The sequence shown here is derived from an EMBL/GenBank/DDBJ whole genome shotgun (WGS) entry which is preliminary data.</text>
</comment>
<dbReference type="InterPro" id="IPR001227">
    <property type="entry name" value="Ac_transferase_dom_sf"/>
</dbReference>
<dbReference type="SMART" id="SM00823">
    <property type="entry name" value="PKS_PP"/>
    <property type="match status" value="1"/>
</dbReference>
<dbReference type="Pfam" id="PF21089">
    <property type="entry name" value="PKS_DH_N"/>
    <property type="match status" value="1"/>
</dbReference>
<dbReference type="InterPro" id="IPR049552">
    <property type="entry name" value="PKS_DH_N"/>
</dbReference>
<dbReference type="InterPro" id="IPR016035">
    <property type="entry name" value="Acyl_Trfase/lysoPLipase"/>
</dbReference>
<dbReference type="InterPro" id="IPR042104">
    <property type="entry name" value="PKS_dehydratase_sf"/>
</dbReference>
<dbReference type="Pfam" id="PF02801">
    <property type="entry name" value="Ketoacyl-synt_C"/>
    <property type="match status" value="1"/>
</dbReference>
<dbReference type="Pfam" id="PF14765">
    <property type="entry name" value="PS-DH"/>
    <property type="match status" value="1"/>
</dbReference>
<sequence length="1728" mass="181829">MTDDKLLEYLKKVTAELARTKEQLRELQARQPEPIAIVGMGCRYPTAHGPDELWRLVADGTDATGPYPADRGWNALSERFGLDSTGSGRGGFLDDVAGFDAAFFGVSPREALAMSPQQRLLLETSWEALEHAGIDPLSLRGSQTGVFAGINGDDYGTLMMSSDEDLGGYYNTGAAPAAGSGRISYVLGLVGPTVTVDTACSSSLVALHQAAHALRNGECELALAGGVTVMSTPSAFFDFGRQGGLSSDGRCRSFDAAADGTGWCEGVGILVVEKLSDAIRNGHTVHAVVRGTAVNSDGASNGLSAPNGPSQERVIRAALADARLSTRDIDAVEAHGTGTTLGDPIEAQALLATYGQDRDRPLWLGSIKSNMGHAIAAAGVGGVIKMVQAIRHGTLPRTLHVDEPTPEVDWSSGNVRLLTEARAWPETGGPRRAGVSSFGVTGTNVHVIIEQAPDSEVTESTEATATSPVVPWVLSARSADALRDQAARLKSFAEDNPELSVADIGFSLATTRAALEHRAAVVGADREALLAALDGNLVTGSTRHGGRTAWLFTGQGAQRAGMGQRLHQAFPAFAAAFDEVCAHFGPELRAVITSGDGLDDTGNTQPALFAFEVALYRLFESWGLRPDVVAGHSIGELAAAHVAGVLSLADACTLVAARGRLMRALPSGGAMVAINATEAEVTELLTADVSVAGVNSPTAVVISGPEESVEAVAAKLAGSGHKTKRLTVSHAFHSALMDPMLAEFRDIAATLTHATPAIPLVSTLTGQPVTEIDADYWVRQARGTVRFADAVRTLADLGVTRHLEIGPDAVLTGMAGQTLEHPATLVPALRGNHDEVETVVAAVAALHVDGDSPDWAAVFGGGRRVDLPTYAFTHQRFWLKPGTSGDPAGIGLIPVRHNMLSAVVTMPETEDVVLTGRLSLRTHPWLIGHTLLGRVIVPGTGYVEMAIEAGNQVGCDFLEEMVLETPLVVPDEGGCAVRFVVGRPDPLGNRRFTVYSRFDDAPAEWGWTRNASGVLANTAGMAKPTVPPEHAEMTEWPPDGAREIELGDLYDRFLKEGYTFGPHFRGLRHSWTVGEELYSEVWLPEQYAEETKEFNLHPALLDAAMHVLILGASEYLDDSVAVGFAWSGVHLYATGATALRVRMLPTDESAVEILLADQHGRPVAHVRAMAGRAMTHEQADAAYHRGVDALLGVTWSPLPPPTSGAGQLGTERNPSIVETELGAMSEVDTVPDVVVLDVRGDKGLQVADATRAATHAALADLQTWSGEERFASSRLVVVTDGAQGLAGEAVTDLPAAAVVGMVRSAQSENPGRITLIDIGEADRHLLPGFLASPEQQIVVRDGTGHLGRLARLKPGEKTAVFAPDGTVLITGGTGALGALTARHLVTEHGVRHLLLTSRRGADAPGAADLRAELAELGAHVTITACDAADRAALVAVLADVPADHPLTAVIHTAGVTDDGVLASLSPERFDAVLRPKVDAVWNLHELTKNLDLGAFVLFSSLAGVLGNPGQANYAAANAFLDAVAAHRRAAGLPAVSLAWGPWALSAGMAGKLGDVERSRMARSGFLTLSEREGMARLDAALLSERDSVVPLKLDTTALAALGSACPPLFRALVRTTRRNAADRVAPDRSWAETLAGLAGDARLATLRELVAEEIAASLGHSAVDDVDIDRRFDEMGFDSLASVELRNRLSAATELSLPPTLVFDHPDLASMVSYLNTRLPAVQHSIAG</sequence>
<dbReference type="Pfam" id="PF00550">
    <property type="entry name" value="PP-binding"/>
    <property type="match status" value="1"/>
</dbReference>
<dbReference type="PROSITE" id="PS52004">
    <property type="entry name" value="KS3_2"/>
    <property type="match status" value="1"/>
</dbReference>
<evidence type="ECO:0000259" key="12">
    <source>
        <dbReference type="PROSITE" id="PS52019"/>
    </source>
</evidence>
<dbReference type="SMART" id="SM00826">
    <property type="entry name" value="PKS_DH"/>
    <property type="match status" value="1"/>
</dbReference>
<dbReference type="GO" id="GO:0033068">
    <property type="term" value="P:macrolide biosynthetic process"/>
    <property type="evidence" value="ECO:0007669"/>
    <property type="project" value="UniProtKB-ARBA"/>
</dbReference>
<dbReference type="Pfam" id="PF08659">
    <property type="entry name" value="KR"/>
    <property type="match status" value="1"/>
</dbReference>
<dbReference type="PROSITE" id="PS00606">
    <property type="entry name" value="KS3_1"/>
    <property type="match status" value="1"/>
</dbReference>
<evidence type="ECO:0000256" key="1">
    <source>
        <dbReference type="ARBA" id="ARBA00001957"/>
    </source>
</evidence>
<evidence type="ECO:0000256" key="5">
    <source>
        <dbReference type="ARBA" id="ARBA00022679"/>
    </source>
</evidence>
<dbReference type="Pfam" id="PF08990">
    <property type="entry name" value="Docking"/>
    <property type="match status" value="1"/>
</dbReference>
<feature type="active site" description="Proton donor; for dehydratase activity" evidence="9">
    <location>
        <position position="1102"/>
    </location>
</feature>
<keyword evidence="5 13" id="KW-0808">Transferase</keyword>
<dbReference type="InterPro" id="IPR016039">
    <property type="entry name" value="Thiolase-like"/>
</dbReference>
<dbReference type="InterPro" id="IPR014031">
    <property type="entry name" value="Ketoacyl_synth_C"/>
</dbReference>
<dbReference type="SUPFAM" id="SSF51735">
    <property type="entry name" value="NAD(P)-binding Rossmann-fold domains"/>
    <property type="match status" value="2"/>
</dbReference>
<feature type="region of interest" description="C-terminal hotdog fold" evidence="9">
    <location>
        <begin position="1041"/>
        <end position="1180"/>
    </location>
</feature>
<dbReference type="Pfam" id="PF00698">
    <property type="entry name" value="Acyl_transf_1"/>
    <property type="match status" value="1"/>
</dbReference>
<accession>A0A7W7Q9E8</accession>
<dbReference type="InterPro" id="IPR006162">
    <property type="entry name" value="Ppantetheine_attach_site"/>
</dbReference>
<dbReference type="InterPro" id="IPR020807">
    <property type="entry name" value="PKS_DH"/>
</dbReference>
<dbReference type="PANTHER" id="PTHR43775">
    <property type="entry name" value="FATTY ACID SYNTHASE"/>
    <property type="match status" value="1"/>
</dbReference>
<evidence type="ECO:0000313" key="14">
    <source>
        <dbReference type="Proteomes" id="UP000520767"/>
    </source>
</evidence>
<dbReference type="Pfam" id="PF16197">
    <property type="entry name" value="KAsynt_C_assoc"/>
    <property type="match status" value="1"/>
</dbReference>
<dbReference type="GO" id="GO:0031177">
    <property type="term" value="F:phosphopantetheine binding"/>
    <property type="evidence" value="ECO:0007669"/>
    <property type="project" value="InterPro"/>
</dbReference>
<dbReference type="SMART" id="SM00827">
    <property type="entry name" value="PKS_AT"/>
    <property type="match status" value="1"/>
</dbReference>
<dbReference type="GO" id="GO:0006633">
    <property type="term" value="P:fatty acid biosynthetic process"/>
    <property type="evidence" value="ECO:0007669"/>
    <property type="project" value="InterPro"/>
</dbReference>
<dbReference type="Gene3D" id="3.10.129.110">
    <property type="entry name" value="Polyketide synthase dehydratase"/>
    <property type="match status" value="1"/>
</dbReference>
<dbReference type="PANTHER" id="PTHR43775:SF51">
    <property type="entry name" value="INACTIVE PHENOLPHTHIOCEROL SYNTHESIS POLYKETIDE SYNTHASE TYPE I PKS1-RELATED"/>
    <property type="match status" value="1"/>
</dbReference>
<organism evidence="13 14">
    <name type="scientific">Actinophytocola algeriensis</name>
    <dbReference type="NCBI Taxonomy" id="1768010"/>
    <lineage>
        <taxon>Bacteria</taxon>
        <taxon>Bacillati</taxon>
        <taxon>Actinomycetota</taxon>
        <taxon>Actinomycetes</taxon>
        <taxon>Pseudonocardiales</taxon>
        <taxon>Pseudonocardiaceae</taxon>
    </lineage>
</organism>
<dbReference type="FunFam" id="3.40.47.10:FF:000019">
    <property type="entry name" value="Polyketide synthase type I"/>
    <property type="match status" value="1"/>
</dbReference>
<evidence type="ECO:0000259" key="11">
    <source>
        <dbReference type="PROSITE" id="PS52004"/>
    </source>
</evidence>
<dbReference type="InterPro" id="IPR014030">
    <property type="entry name" value="Ketoacyl_synth_N"/>
</dbReference>
<evidence type="ECO:0000256" key="8">
    <source>
        <dbReference type="ARBA" id="ARBA00023315"/>
    </source>
</evidence>
<keyword evidence="3" id="KW-0596">Phosphopantetheine</keyword>
<dbReference type="SMART" id="SM01294">
    <property type="entry name" value="PKS_PP_betabranch"/>
    <property type="match status" value="1"/>
</dbReference>
<dbReference type="InterPro" id="IPR055123">
    <property type="entry name" value="SpnB-like_Rossmann"/>
</dbReference>
<dbReference type="InterPro" id="IPR049551">
    <property type="entry name" value="PKS_DH_C"/>
</dbReference>
<keyword evidence="7" id="KW-0511">Multifunctional enzyme</keyword>
<evidence type="ECO:0000256" key="2">
    <source>
        <dbReference type="ARBA" id="ARBA00004792"/>
    </source>
</evidence>
<protein>
    <submittedName>
        <fullName evidence="13">Acyl transferase domain-containing protein/acyl carrier protein</fullName>
    </submittedName>
</protein>
<gene>
    <name evidence="13" type="ORF">FHR82_005703</name>
</gene>